<feature type="signal peptide" evidence="2">
    <location>
        <begin position="1"/>
        <end position="34"/>
    </location>
</feature>
<comment type="caution">
    <text evidence="4">The sequence shown here is derived from an EMBL/GenBank/DDBJ whole genome shotgun (WGS) entry which is preliminary data.</text>
</comment>
<dbReference type="PATRIC" id="fig|1122985.7.peg.1961"/>
<gene>
    <name evidence="4" type="ORF">HMPREF1991_01889</name>
</gene>
<proteinExistence type="predicted"/>
<dbReference type="AlphaFoldDB" id="A0A069QGQ5"/>
<dbReference type="Pfam" id="PF00326">
    <property type="entry name" value="Peptidase_S9"/>
    <property type="match status" value="1"/>
</dbReference>
<evidence type="ECO:0000256" key="1">
    <source>
        <dbReference type="ARBA" id="ARBA00022801"/>
    </source>
</evidence>
<dbReference type="SUPFAM" id="SSF82171">
    <property type="entry name" value="DPP6 N-terminal domain-like"/>
    <property type="match status" value="1"/>
</dbReference>
<name>A0A069QGQ5_HOYLO</name>
<evidence type="ECO:0000259" key="3">
    <source>
        <dbReference type="Pfam" id="PF00326"/>
    </source>
</evidence>
<dbReference type="GO" id="GO:0006508">
    <property type="term" value="P:proteolysis"/>
    <property type="evidence" value="ECO:0007669"/>
    <property type="project" value="InterPro"/>
</dbReference>
<dbReference type="Gene3D" id="3.40.50.1820">
    <property type="entry name" value="alpha/beta hydrolase"/>
    <property type="match status" value="1"/>
</dbReference>
<evidence type="ECO:0000313" key="5">
    <source>
        <dbReference type="Proteomes" id="UP000027442"/>
    </source>
</evidence>
<dbReference type="eggNOG" id="COG0823">
    <property type="taxonomic scope" value="Bacteria"/>
</dbReference>
<dbReference type="eggNOG" id="COG1506">
    <property type="taxonomic scope" value="Bacteria"/>
</dbReference>
<dbReference type="InterPro" id="IPR029058">
    <property type="entry name" value="AB_hydrolase_fold"/>
</dbReference>
<dbReference type="HOGENOM" id="CLU_349466_0_0_10"/>
<dbReference type="GO" id="GO:0004252">
    <property type="term" value="F:serine-type endopeptidase activity"/>
    <property type="evidence" value="ECO:0007669"/>
    <property type="project" value="TreeGrafter"/>
</dbReference>
<dbReference type="InterPro" id="IPR001375">
    <property type="entry name" value="Peptidase_S9_cat"/>
</dbReference>
<keyword evidence="1" id="KW-0378">Hydrolase</keyword>
<reference evidence="4 5" key="1">
    <citation type="submission" date="2013-08" db="EMBL/GenBank/DDBJ databases">
        <authorList>
            <person name="Weinstock G."/>
            <person name="Sodergren E."/>
            <person name="Wylie T."/>
            <person name="Fulton L."/>
            <person name="Fulton R."/>
            <person name="Fronick C."/>
            <person name="O'Laughlin M."/>
            <person name="Godfrey J."/>
            <person name="Miner T."/>
            <person name="Herter B."/>
            <person name="Appelbaum E."/>
            <person name="Cordes M."/>
            <person name="Lek S."/>
            <person name="Wollam A."/>
            <person name="Pepin K.H."/>
            <person name="Palsikar V.B."/>
            <person name="Mitreva M."/>
            <person name="Wilson R.K."/>
        </authorList>
    </citation>
    <scope>NUCLEOTIDE SEQUENCE [LARGE SCALE GENOMIC DNA]</scope>
    <source>
        <strain evidence="4 5">ATCC 15930</strain>
    </source>
</reference>
<dbReference type="PANTHER" id="PTHR42776">
    <property type="entry name" value="SERINE PEPTIDASE S9 FAMILY MEMBER"/>
    <property type="match status" value="1"/>
</dbReference>
<dbReference type="SUPFAM" id="SSF53474">
    <property type="entry name" value="alpha/beta-Hydrolases"/>
    <property type="match status" value="1"/>
</dbReference>
<feature type="chain" id="PRO_5001668112" evidence="2">
    <location>
        <begin position="35"/>
        <end position="830"/>
    </location>
</feature>
<sequence>MMINKTRKDITNMNTLKQSLLFAACAMVCITVSANDVDVKTFRYAGPFDLPAPILVDSVDAQQKTFATETLLNTPLHLSLAQQGRIVNTGNVPSSASPYALHLLQFNIQNAAYRKVGIELKGLKHYQVYVDNKLVSPSDVTLQPQTHNVVIKYLSQKDSTYNLSVRLTNIGDSLTVSTDARRTLTLSDIQNGLQYYRIGLSANGRYLITNYYDVMDGGYTRYSWRLTDLKTGTIMRETDEAMSWIPGTNRFYTIRKGRDGRDIIATDPLTGREQPLATGIGEGNITLAPNGEYLVLSTSQEGPKEDADIYEITQPEDRQPGWRTRWNLSLVDLKTGLTRPLTFGYHNVSLEDISADGRYILYMVSRSRLEKRPTTVSSLYKLDVKTMQATCVAHDEGFLSEARFSPDASSLLVKATAEAFNGVGKNVPEGSTPNMYDYQLFTLNVANKTVTPLTKTFNPSVEDFSWNPRDGQIYFTALDKDQQKLFRLNPKTSKFTRFDMPEDYVTRLAFARNAPVAVWYGESASNSDRLYTLNLDNGKNTLLEDLSKLKLKDVDLGTCTPWNFVSSRGDTISGRCYLPPHFDPNKKYPMIVNYYGGCSPVSVYFESRYPLHLYAAQGYVVYLVNPSGAAGFGQTHASRHVNTAGKGVAEDIIEGTKAFLKAHPYVDPKRVGCIGASYGGFMTQYLQTQTDIFAAAISHAGISDHTSYWGEGYWGYSYSEVSMANSYPWTRKDLYVDQSPLYNADKIHTPLLFLHGNADTNVPIGESIQMFTALKLLGRPTAFVVVNGENHTIMDYQKRIKWQNTIFAWFARYLQNNPSWWQALYPDKKL</sequence>
<dbReference type="Gene3D" id="2.120.10.30">
    <property type="entry name" value="TolB, C-terminal domain"/>
    <property type="match status" value="1"/>
</dbReference>
<protein>
    <submittedName>
        <fullName evidence="4">Peptidase, S9A/B/C family, catalytic domain protein</fullName>
    </submittedName>
</protein>
<dbReference type="PANTHER" id="PTHR42776:SF27">
    <property type="entry name" value="DIPEPTIDYL PEPTIDASE FAMILY MEMBER 6"/>
    <property type="match status" value="1"/>
</dbReference>
<keyword evidence="2" id="KW-0732">Signal</keyword>
<dbReference type="Proteomes" id="UP000027442">
    <property type="component" value="Unassembled WGS sequence"/>
</dbReference>
<dbReference type="EMBL" id="JNGW01000079">
    <property type="protein sequence ID" value="KDR52043.1"/>
    <property type="molecule type" value="Genomic_DNA"/>
</dbReference>
<evidence type="ECO:0000256" key="2">
    <source>
        <dbReference type="SAM" id="SignalP"/>
    </source>
</evidence>
<organism evidence="4 5">
    <name type="scientific">Hoylesella loescheii DSM 19665 = JCM 12249 = ATCC 15930</name>
    <dbReference type="NCBI Taxonomy" id="1122985"/>
    <lineage>
        <taxon>Bacteria</taxon>
        <taxon>Pseudomonadati</taxon>
        <taxon>Bacteroidota</taxon>
        <taxon>Bacteroidia</taxon>
        <taxon>Bacteroidales</taxon>
        <taxon>Prevotellaceae</taxon>
        <taxon>Hoylesella</taxon>
    </lineage>
</organism>
<accession>A0A069QGQ5</accession>
<dbReference type="InterPro" id="IPR011042">
    <property type="entry name" value="6-blade_b-propeller_TolB-like"/>
</dbReference>
<evidence type="ECO:0000313" key="4">
    <source>
        <dbReference type="EMBL" id="KDR52043.1"/>
    </source>
</evidence>
<feature type="domain" description="Peptidase S9 prolyl oligopeptidase catalytic" evidence="3">
    <location>
        <begin position="611"/>
        <end position="816"/>
    </location>
</feature>
<keyword evidence="5" id="KW-1185">Reference proteome</keyword>